<sequence>MSPISSPITNFSLSPSSLFRSDFFALFAGSKNFETGSSSISCYRSSHGMKQVVNVHNDVPVTWFLVINSVSGDGDGGSNSIVLDDHCWSDNLRQWWGDQ</sequence>
<accession>A0A0D0B1R8</accession>
<name>A0A0D0B1R8_9AGAR</name>
<dbReference type="Proteomes" id="UP000053593">
    <property type="component" value="Unassembled WGS sequence"/>
</dbReference>
<evidence type="ECO:0000313" key="2">
    <source>
        <dbReference type="Proteomes" id="UP000053593"/>
    </source>
</evidence>
<dbReference type="EMBL" id="KN834793">
    <property type="protein sequence ID" value="KIK57070.1"/>
    <property type="molecule type" value="Genomic_DNA"/>
</dbReference>
<dbReference type="AlphaFoldDB" id="A0A0D0B1R8"/>
<gene>
    <name evidence="1" type="ORF">GYMLUDRAFT_46694</name>
</gene>
<reference evidence="1 2" key="1">
    <citation type="submission" date="2014-04" db="EMBL/GenBank/DDBJ databases">
        <title>Evolutionary Origins and Diversification of the Mycorrhizal Mutualists.</title>
        <authorList>
            <consortium name="DOE Joint Genome Institute"/>
            <consortium name="Mycorrhizal Genomics Consortium"/>
            <person name="Kohler A."/>
            <person name="Kuo A."/>
            <person name="Nagy L.G."/>
            <person name="Floudas D."/>
            <person name="Copeland A."/>
            <person name="Barry K.W."/>
            <person name="Cichocki N."/>
            <person name="Veneault-Fourrey C."/>
            <person name="LaButti K."/>
            <person name="Lindquist E.A."/>
            <person name="Lipzen A."/>
            <person name="Lundell T."/>
            <person name="Morin E."/>
            <person name="Murat C."/>
            <person name="Riley R."/>
            <person name="Ohm R."/>
            <person name="Sun H."/>
            <person name="Tunlid A."/>
            <person name="Henrissat B."/>
            <person name="Grigoriev I.V."/>
            <person name="Hibbett D.S."/>
            <person name="Martin F."/>
        </authorList>
    </citation>
    <scope>NUCLEOTIDE SEQUENCE [LARGE SCALE GENOMIC DNA]</scope>
    <source>
        <strain evidence="1 2">FD-317 M1</strain>
    </source>
</reference>
<dbReference type="HOGENOM" id="CLU_2320656_0_0_1"/>
<organism evidence="1 2">
    <name type="scientific">Collybiopsis luxurians FD-317 M1</name>
    <dbReference type="NCBI Taxonomy" id="944289"/>
    <lineage>
        <taxon>Eukaryota</taxon>
        <taxon>Fungi</taxon>
        <taxon>Dikarya</taxon>
        <taxon>Basidiomycota</taxon>
        <taxon>Agaricomycotina</taxon>
        <taxon>Agaricomycetes</taxon>
        <taxon>Agaricomycetidae</taxon>
        <taxon>Agaricales</taxon>
        <taxon>Marasmiineae</taxon>
        <taxon>Omphalotaceae</taxon>
        <taxon>Collybiopsis</taxon>
        <taxon>Collybiopsis luxurians</taxon>
    </lineage>
</organism>
<protein>
    <submittedName>
        <fullName evidence="1">Uncharacterized protein</fullName>
    </submittedName>
</protein>
<proteinExistence type="predicted"/>
<evidence type="ECO:0000313" key="1">
    <source>
        <dbReference type="EMBL" id="KIK57070.1"/>
    </source>
</evidence>
<keyword evidence="2" id="KW-1185">Reference proteome</keyword>